<feature type="region of interest" description="Disordered" evidence="1">
    <location>
        <begin position="325"/>
        <end position="539"/>
    </location>
</feature>
<feature type="compositionally biased region" description="Low complexity" evidence="1">
    <location>
        <begin position="475"/>
        <end position="492"/>
    </location>
</feature>
<feature type="region of interest" description="Disordered" evidence="1">
    <location>
        <begin position="217"/>
        <end position="243"/>
    </location>
</feature>
<gene>
    <name evidence="3" type="ORF">DdX_12407</name>
</gene>
<reference evidence="3" key="1">
    <citation type="submission" date="2022-01" db="EMBL/GenBank/DDBJ databases">
        <title>Genome Sequence Resource for Two Populations of Ditylenchus destructor, the Migratory Endoparasitic Phytonematode.</title>
        <authorList>
            <person name="Zhang H."/>
            <person name="Lin R."/>
            <person name="Xie B."/>
        </authorList>
    </citation>
    <scope>NUCLEOTIDE SEQUENCE</scope>
    <source>
        <strain evidence="3">BazhouSP</strain>
    </source>
</reference>
<sequence length="588" mass="64885">MSYARLPNSSGYWSQWPPPIYDSYDKHKPYREHAQPQHCSRFQQSTQKLYYNFRLRRRWRTILLISLLLITLFVIVSLVIVLPLLDQQATKTNDKDTVNTDGNQKQNVSLVTIAFYRGNPIWTGTSNNQLNAIHGRHRWRRDLPSDNTRKSSRDLLRETVEYLSDDIHGGKLEIQLLPYDWEAGLMSSRLTDSRQVLDFVEESYSDNYIGKPDELGQVRKRDSIEKHEPSQASAVKSYSNDAKPANPSSFVLFAPERTAYSSNDSLRVDLKETGAEMSKLSSSSIIEKVIVVAPDLSANETKEYGNTSTIVTISQDTTDAIAKIRENIDPSNNTSDTKVPEDSNKQSNEQPPSSDDSKEKPAGNGNGTKSDDPPSGNPNNGGQNSTVASTTIKSTTVKAPSTQTAQKESTIPASTIKPSRSTDATVRQESTAAASTNQVPTAQQSTIASSKATKPLTEVTHAKTVSEATAKVEPTKPSASPKSTTSVPSTITEPEYFDLTTLEDETVRPSTKQTIPSRNSTSNETTRPPTTTSHPPVDEDQITTIMPLDEESTTILLGSEESTTLEDTETETTILEVGTVTGEWEINY</sequence>
<keyword evidence="2" id="KW-0812">Transmembrane</keyword>
<keyword evidence="2" id="KW-0472">Membrane</keyword>
<accession>A0AAD4MWK2</accession>
<feature type="compositionally biased region" description="Basic and acidic residues" evidence="1">
    <location>
        <begin position="217"/>
        <end position="229"/>
    </location>
</feature>
<dbReference type="Proteomes" id="UP001201812">
    <property type="component" value="Unassembled WGS sequence"/>
</dbReference>
<comment type="caution">
    <text evidence="3">The sequence shown here is derived from an EMBL/GenBank/DDBJ whole genome shotgun (WGS) entry which is preliminary data.</text>
</comment>
<proteinExistence type="predicted"/>
<organism evidence="3 4">
    <name type="scientific">Ditylenchus destructor</name>
    <dbReference type="NCBI Taxonomy" id="166010"/>
    <lineage>
        <taxon>Eukaryota</taxon>
        <taxon>Metazoa</taxon>
        <taxon>Ecdysozoa</taxon>
        <taxon>Nematoda</taxon>
        <taxon>Chromadorea</taxon>
        <taxon>Rhabditida</taxon>
        <taxon>Tylenchina</taxon>
        <taxon>Tylenchomorpha</taxon>
        <taxon>Sphaerularioidea</taxon>
        <taxon>Anguinidae</taxon>
        <taxon>Anguininae</taxon>
        <taxon>Ditylenchus</taxon>
    </lineage>
</organism>
<keyword evidence="4" id="KW-1185">Reference proteome</keyword>
<feature type="compositionally biased region" description="Polar residues" evidence="1">
    <location>
        <begin position="508"/>
        <end position="519"/>
    </location>
</feature>
<keyword evidence="2" id="KW-1133">Transmembrane helix</keyword>
<name>A0AAD4MWK2_9BILA</name>
<feature type="compositionally biased region" description="Low complexity" evidence="1">
    <location>
        <begin position="373"/>
        <end position="382"/>
    </location>
</feature>
<dbReference type="AlphaFoldDB" id="A0AAD4MWK2"/>
<feature type="transmembrane region" description="Helical" evidence="2">
    <location>
        <begin position="62"/>
        <end position="85"/>
    </location>
</feature>
<evidence type="ECO:0000256" key="2">
    <source>
        <dbReference type="SAM" id="Phobius"/>
    </source>
</evidence>
<protein>
    <submittedName>
        <fullName evidence="3">Uncharacterized protein</fullName>
    </submittedName>
</protein>
<evidence type="ECO:0000256" key="1">
    <source>
        <dbReference type="SAM" id="MobiDB-lite"/>
    </source>
</evidence>
<dbReference type="EMBL" id="JAKKPZ010000040">
    <property type="protein sequence ID" value="KAI1707570.1"/>
    <property type="molecule type" value="Genomic_DNA"/>
</dbReference>
<evidence type="ECO:0000313" key="4">
    <source>
        <dbReference type="Proteomes" id="UP001201812"/>
    </source>
</evidence>
<feature type="compositionally biased region" description="Low complexity" evidence="1">
    <location>
        <begin position="520"/>
        <end position="535"/>
    </location>
</feature>
<feature type="compositionally biased region" description="Polar residues" evidence="1">
    <location>
        <begin position="345"/>
        <end position="354"/>
    </location>
</feature>
<feature type="compositionally biased region" description="Polar residues" evidence="1">
    <location>
        <begin position="383"/>
        <end position="452"/>
    </location>
</feature>
<feature type="compositionally biased region" description="Polar residues" evidence="1">
    <location>
        <begin position="230"/>
        <end position="240"/>
    </location>
</feature>
<evidence type="ECO:0000313" key="3">
    <source>
        <dbReference type="EMBL" id="KAI1707570.1"/>
    </source>
</evidence>